<name>A0A9N9ISN8_9GLOM</name>
<gene>
    <name evidence="1" type="ORF">RFULGI_LOCUS13268</name>
</gene>
<comment type="caution">
    <text evidence="1">The sequence shown here is derived from an EMBL/GenBank/DDBJ whole genome shotgun (WGS) entry which is preliminary data.</text>
</comment>
<dbReference type="Proteomes" id="UP000789396">
    <property type="component" value="Unassembled WGS sequence"/>
</dbReference>
<keyword evidence="2" id="KW-1185">Reference proteome</keyword>
<sequence>NISEDKTKNSISIEYDNENIKYETNFLATNFPIQIESDPNDTLCLLLTV</sequence>
<protein>
    <submittedName>
        <fullName evidence="1">6270_t:CDS:1</fullName>
    </submittedName>
</protein>
<feature type="non-terminal residue" evidence="1">
    <location>
        <position position="1"/>
    </location>
</feature>
<evidence type="ECO:0000313" key="1">
    <source>
        <dbReference type="EMBL" id="CAG8746446.1"/>
    </source>
</evidence>
<evidence type="ECO:0000313" key="2">
    <source>
        <dbReference type="Proteomes" id="UP000789396"/>
    </source>
</evidence>
<proteinExistence type="predicted"/>
<accession>A0A9N9ISN8</accession>
<dbReference type="AlphaFoldDB" id="A0A9N9ISN8"/>
<organism evidence="1 2">
    <name type="scientific">Racocetra fulgida</name>
    <dbReference type="NCBI Taxonomy" id="60492"/>
    <lineage>
        <taxon>Eukaryota</taxon>
        <taxon>Fungi</taxon>
        <taxon>Fungi incertae sedis</taxon>
        <taxon>Mucoromycota</taxon>
        <taxon>Glomeromycotina</taxon>
        <taxon>Glomeromycetes</taxon>
        <taxon>Diversisporales</taxon>
        <taxon>Gigasporaceae</taxon>
        <taxon>Racocetra</taxon>
    </lineage>
</organism>
<dbReference type="EMBL" id="CAJVPZ010034323">
    <property type="protein sequence ID" value="CAG8746446.1"/>
    <property type="molecule type" value="Genomic_DNA"/>
</dbReference>
<reference evidence="1" key="1">
    <citation type="submission" date="2021-06" db="EMBL/GenBank/DDBJ databases">
        <authorList>
            <person name="Kallberg Y."/>
            <person name="Tangrot J."/>
            <person name="Rosling A."/>
        </authorList>
    </citation>
    <scope>NUCLEOTIDE SEQUENCE</scope>
    <source>
        <strain evidence="1">IN212</strain>
    </source>
</reference>